<sequence length="46" mass="5440">KKITTVITFNHIIDITREKTSSFIQRRILIFRYQSQSVKSTEVNAK</sequence>
<evidence type="ECO:0000313" key="2">
    <source>
        <dbReference type="Proteomes" id="UP000887116"/>
    </source>
</evidence>
<reference evidence="1" key="1">
    <citation type="submission" date="2020-07" db="EMBL/GenBank/DDBJ databases">
        <title>Multicomponent nature underlies the extraordinary mechanical properties of spider dragline silk.</title>
        <authorList>
            <person name="Kono N."/>
            <person name="Nakamura H."/>
            <person name="Mori M."/>
            <person name="Yoshida Y."/>
            <person name="Ohtoshi R."/>
            <person name="Malay A.D."/>
            <person name="Moran D.A.P."/>
            <person name="Tomita M."/>
            <person name="Numata K."/>
            <person name="Arakawa K."/>
        </authorList>
    </citation>
    <scope>NUCLEOTIDE SEQUENCE</scope>
</reference>
<feature type="non-terminal residue" evidence="1">
    <location>
        <position position="1"/>
    </location>
</feature>
<gene>
    <name evidence="1" type="ORF">TNCT_197551</name>
</gene>
<comment type="caution">
    <text evidence="1">The sequence shown here is derived from an EMBL/GenBank/DDBJ whole genome shotgun (WGS) entry which is preliminary data.</text>
</comment>
<protein>
    <submittedName>
        <fullName evidence="1">Uncharacterized protein</fullName>
    </submittedName>
</protein>
<proteinExistence type="predicted"/>
<name>A0A8X6JCJ4_TRICU</name>
<accession>A0A8X6JCJ4</accession>
<evidence type="ECO:0000313" key="1">
    <source>
        <dbReference type="EMBL" id="GFR30240.1"/>
    </source>
</evidence>
<dbReference type="EMBL" id="BMAO01039266">
    <property type="protein sequence ID" value="GFR30240.1"/>
    <property type="molecule type" value="Genomic_DNA"/>
</dbReference>
<organism evidence="1 2">
    <name type="scientific">Trichonephila clavata</name>
    <name type="common">Joro spider</name>
    <name type="synonym">Nephila clavata</name>
    <dbReference type="NCBI Taxonomy" id="2740835"/>
    <lineage>
        <taxon>Eukaryota</taxon>
        <taxon>Metazoa</taxon>
        <taxon>Ecdysozoa</taxon>
        <taxon>Arthropoda</taxon>
        <taxon>Chelicerata</taxon>
        <taxon>Arachnida</taxon>
        <taxon>Araneae</taxon>
        <taxon>Araneomorphae</taxon>
        <taxon>Entelegynae</taxon>
        <taxon>Araneoidea</taxon>
        <taxon>Nephilidae</taxon>
        <taxon>Trichonephila</taxon>
    </lineage>
</organism>
<dbReference type="Proteomes" id="UP000887116">
    <property type="component" value="Unassembled WGS sequence"/>
</dbReference>
<dbReference type="AlphaFoldDB" id="A0A8X6JCJ4"/>
<keyword evidence="2" id="KW-1185">Reference proteome</keyword>